<organism evidence="1 2">
    <name type="scientific">Pedobacter steynii</name>
    <dbReference type="NCBI Taxonomy" id="430522"/>
    <lineage>
        <taxon>Bacteria</taxon>
        <taxon>Pseudomonadati</taxon>
        <taxon>Bacteroidota</taxon>
        <taxon>Sphingobacteriia</taxon>
        <taxon>Sphingobacteriales</taxon>
        <taxon>Sphingobacteriaceae</taxon>
        <taxon>Pedobacter</taxon>
    </lineage>
</organism>
<evidence type="ECO:0008006" key="3">
    <source>
        <dbReference type="Google" id="ProtNLM"/>
    </source>
</evidence>
<keyword evidence="2" id="KW-1185">Reference proteome</keyword>
<reference evidence="2" key="1">
    <citation type="submission" date="2016-10" db="EMBL/GenBank/DDBJ databases">
        <authorList>
            <person name="Varghese N."/>
            <person name="Submissions S."/>
        </authorList>
    </citation>
    <scope>NUCLEOTIDE SEQUENCE [LARGE SCALE GENOMIC DNA]</scope>
    <source>
        <strain evidence="2">DSM 19110</strain>
    </source>
</reference>
<sequence length="218" mass="25025">MRIGIISEGHADRAVITNILCGHIPMERGDIIALRPSLITDETDKVHRAAETFSSWTVVKTECEERQLVDAFLAFEGQDYIVIHIDTAEADEYGVKRPEKTETYCEELYSLVRAEMDNWLGEEDSDNILYAIAIEEIEAWLLTMFVARDTAKIGDPKKQFDRLLGKYEIDTTSNYENFLKIGKPLSKEKEIKKGKYLNYNCSLRAFFEEIDAKIISKI</sequence>
<dbReference type="AlphaFoldDB" id="A0A1G9UI74"/>
<evidence type="ECO:0000313" key="1">
    <source>
        <dbReference type="EMBL" id="SDM59606.1"/>
    </source>
</evidence>
<dbReference type="OrthoDB" id="800002at2"/>
<dbReference type="Proteomes" id="UP000183200">
    <property type="component" value="Unassembled WGS sequence"/>
</dbReference>
<evidence type="ECO:0000313" key="2">
    <source>
        <dbReference type="Proteomes" id="UP000183200"/>
    </source>
</evidence>
<gene>
    <name evidence="1" type="ORF">SAMN05421820_104180</name>
</gene>
<dbReference type="RefSeq" id="WP_074607373.1">
    <property type="nucleotide sequence ID" value="NZ_FNGY01000004.1"/>
</dbReference>
<protein>
    <recommendedName>
        <fullName evidence="3">DUF4276 family protein</fullName>
    </recommendedName>
</protein>
<name>A0A1G9UI74_9SPHI</name>
<accession>A0A1G9UI74</accession>
<proteinExistence type="predicted"/>
<dbReference type="EMBL" id="FNGY01000004">
    <property type="protein sequence ID" value="SDM59606.1"/>
    <property type="molecule type" value="Genomic_DNA"/>
</dbReference>